<comment type="caution">
    <text evidence="3">The sequence shown here is derived from an EMBL/GenBank/DDBJ whole genome shotgun (WGS) entry which is preliminary data.</text>
</comment>
<accession>A0A9Q1BTJ6</accession>
<proteinExistence type="predicted"/>
<dbReference type="EMBL" id="JAIZAY010000012">
    <property type="protein sequence ID" value="KAJ8032561.1"/>
    <property type="molecule type" value="Genomic_DNA"/>
</dbReference>
<keyword evidence="2" id="KW-0812">Transmembrane</keyword>
<feature type="region of interest" description="Disordered" evidence="1">
    <location>
        <begin position="1"/>
        <end position="25"/>
    </location>
</feature>
<dbReference type="AlphaFoldDB" id="A0A9Q1BTJ6"/>
<evidence type="ECO:0000313" key="3">
    <source>
        <dbReference type="EMBL" id="KAJ8032561.1"/>
    </source>
</evidence>
<keyword evidence="2" id="KW-1133">Transmembrane helix</keyword>
<keyword evidence="2" id="KW-0472">Membrane</keyword>
<name>A0A9Q1BTJ6_HOLLE</name>
<evidence type="ECO:0000313" key="4">
    <source>
        <dbReference type="Proteomes" id="UP001152320"/>
    </source>
</evidence>
<sequence length="183" mass="20159">MSGASPKVAYQPVTMDGSGKLEMDPGREQAYRRRLRKSVNIVAFIIVCLVVAVVISVVIILLSPRHEGVYEFHTVATNITAALEVGSYPDNATIGEDMKEAFTTLINGSIFREVFVEVIVLNVHRGSKTEVTILIVLTDIGDHLGSPSGSSEEPTDVLDLIQDTLRDDKIKGFHIKNWFFLES</sequence>
<evidence type="ECO:0000256" key="2">
    <source>
        <dbReference type="SAM" id="Phobius"/>
    </source>
</evidence>
<protein>
    <recommendedName>
        <fullName evidence="5">SEA domain-containing protein</fullName>
    </recommendedName>
</protein>
<dbReference type="Proteomes" id="UP001152320">
    <property type="component" value="Chromosome 12"/>
</dbReference>
<keyword evidence="4" id="KW-1185">Reference proteome</keyword>
<feature type="transmembrane region" description="Helical" evidence="2">
    <location>
        <begin position="41"/>
        <end position="62"/>
    </location>
</feature>
<evidence type="ECO:0008006" key="5">
    <source>
        <dbReference type="Google" id="ProtNLM"/>
    </source>
</evidence>
<evidence type="ECO:0000256" key="1">
    <source>
        <dbReference type="SAM" id="MobiDB-lite"/>
    </source>
</evidence>
<organism evidence="3 4">
    <name type="scientific">Holothuria leucospilota</name>
    <name type="common">Black long sea cucumber</name>
    <name type="synonym">Mertensiothuria leucospilota</name>
    <dbReference type="NCBI Taxonomy" id="206669"/>
    <lineage>
        <taxon>Eukaryota</taxon>
        <taxon>Metazoa</taxon>
        <taxon>Echinodermata</taxon>
        <taxon>Eleutherozoa</taxon>
        <taxon>Echinozoa</taxon>
        <taxon>Holothuroidea</taxon>
        <taxon>Aspidochirotacea</taxon>
        <taxon>Aspidochirotida</taxon>
        <taxon>Holothuriidae</taxon>
        <taxon>Holothuria</taxon>
    </lineage>
</organism>
<gene>
    <name evidence="3" type="ORF">HOLleu_26115</name>
</gene>
<reference evidence="3" key="1">
    <citation type="submission" date="2021-10" db="EMBL/GenBank/DDBJ databases">
        <title>Tropical sea cucumber genome reveals ecological adaptation and Cuvierian tubules defense mechanism.</title>
        <authorList>
            <person name="Chen T."/>
        </authorList>
    </citation>
    <scope>NUCLEOTIDE SEQUENCE</scope>
    <source>
        <strain evidence="3">Nanhai2018</strain>
        <tissue evidence="3">Muscle</tissue>
    </source>
</reference>